<name>A0AAV9PJG2_9PEZI</name>
<keyword evidence="14" id="KW-1185">Reference proteome</keyword>
<dbReference type="GO" id="GO:0009986">
    <property type="term" value="C:cell surface"/>
    <property type="evidence" value="ECO:0007669"/>
    <property type="project" value="TreeGrafter"/>
</dbReference>
<keyword evidence="5" id="KW-0119">Carbohydrate metabolism</keyword>
<gene>
    <name evidence="13" type="primary">ACF2</name>
    <name evidence="13" type="ORF">LTR77_001150</name>
</gene>
<feature type="compositionally biased region" description="Low complexity" evidence="9">
    <location>
        <begin position="177"/>
        <end position="196"/>
    </location>
</feature>
<feature type="domain" description="Glycosyl hydrolase family 81 N-terminal" evidence="11">
    <location>
        <begin position="304"/>
        <end position="629"/>
    </location>
</feature>
<evidence type="ECO:0000313" key="14">
    <source>
        <dbReference type="Proteomes" id="UP001337655"/>
    </source>
</evidence>
<dbReference type="Gene3D" id="1.10.287.1170">
    <property type="entry name" value="glycoside hydrolase family 81 endo-[beta] glucanase"/>
    <property type="match status" value="1"/>
</dbReference>
<evidence type="ECO:0000256" key="3">
    <source>
        <dbReference type="ARBA" id="ARBA00012780"/>
    </source>
</evidence>
<evidence type="ECO:0000256" key="8">
    <source>
        <dbReference type="ARBA" id="ARBA00023326"/>
    </source>
</evidence>
<organism evidence="13 14">
    <name type="scientific">Saxophila tyrrhenica</name>
    <dbReference type="NCBI Taxonomy" id="1690608"/>
    <lineage>
        <taxon>Eukaryota</taxon>
        <taxon>Fungi</taxon>
        <taxon>Dikarya</taxon>
        <taxon>Ascomycota</taxon>
        <taxon>Pezizomycotina</taxon>
        <taxon>Dothideomycetes</taxon>
        <taxon>Dothideomycetidae</taxon>
        <taxon>Mycosphaerellales</taxon>
        <taxon>Extremaceae</taxon>
        <taxon>Saxophila</taxon>
    </lineage>
</organism>
<dbReference type="PANTHER" id="PTHR31983">
    <property type="entry name" value="ENDO-1,3(4)-BETA-GLUCANASE 1"/>
    <property type="match status" value="1"/>
</dbReference>
<keyword evidence="4 13" id="KW-0378">Hydrolase</keyword>
<dbReference type="Proteomes" id="UP001337655">
    <property type="component" value="Unassembled WGS sequence"/>
</dbReference>
<feature type="region of interest" description="Disordered" evidence="9">
    <location>
        <begin position="152"/>
        <end position="199"/>
    </location>
</feature>
<dbReference type="PANTHER" id="PTHR31983:SF0">
    <property type="entry name" value="GLUCAN ENDO-1,3-BETA-D-GLUCOSIDASE 2"/>
    <property type="match status" value="1"/>
</dbReference>
<dbReference type="InterPro" id="IPR005200">
    <property type="entry name" value="Endo-beta-glucanase"/>
</dbReference>
<dbReference type="Gene3D" id="1.20.5.420">
    <property type="entry name" value="Immunoglobulin FC, subunit C"/>
    <property type="match status" value="1"/>
</dbReference>
<evidence type="ECO:0000256" key="10">
    <source>
        <dbReference type="SAM" id="SignalP"/>
    </source>
</evidence>
<keyword evidence="10" id="KW-0732">Signal</keyword>
<evidence type="ECO:0000256" key="4">
    <source>
        <dbReference type="ARBA" id="ARBA00022801"/>
    </source>
</evidence>
<comment type="catalytic activity">
    <reaction evidence="1">
        <text>Hydrolysis of (1-&gt;3)-beta-D-glucosidic linkages in (1-&gt;3)-beta-D-glucans.</text>
        <dbReference type="EC" id="3.2.1.39"/>
    </reaction>
</comment>
<evidence type="ECO:0000256" key="2">
    <source>
        <dbReference type="ARBA" id="ARBA00010730"/>
    </source>
</evidence>
<feature type="compositionally biased region" description="Low complexity" evidence="9">
    <location>
        <begin position="152"/>
        <end position="168"/>
    </location>
</feature>
<evidence type="ECO:0000256" key="5">
    <source>
        <dbReference type="ARBA" id="ARBA00023277"/>
    </source>
</evidence>
<feature type="domain" description="Glycosyl hydrolase family 81 C-terminal" evidence="12">
    <location>
        <begin position="640"/>
        <end position="988"/>
    </location>
</feature>
<comment type="similarity">
    <text evidence="2">Belongs to the glycosyl hydrolase 81 family.</text>
</comment>
<dbReference type="PROSITE" id="PS52008">
    <property type="entry name" value="GH81"/>
    <property type="match status" value="1"/>
</dbReference>
<proteinExistence type="inferred from homology"/>
<dbReference type="EMBL" id="JAVRRT010000002">
    <property type="protein sequence ID" value="KAK5174070.1"/>
    <property type="molecule type" value="Genomic_DNA"/>
</dbReference>
<feature type="signal peptide" evidence="10">
    <location>
        <begin position="1"/>
        <end position="28"/>
    </location>
</feature>
<dbReference type="Pfam" id="PF17652">
    <property type="entry name" value="Glyco_hydro81C"/>
    <property type="match status" value="1"/>
</dbReference>
<evidence type="ECO:0000256" key="1">
    <source>
        <dbReference type="ARBA" id="ARBA00000382"/>
    </source>
</evidence>
<evidence type="ECO:0000259" key="12">
    <source>
        <dbReference type="Pfam" id="PF17652"/>
    </source>
</evidence>
<dbReference type="AlphaFoldDB" id="A0AAV9PJG2"/>
<dbReference type="GO" id="GO:0000272">
    <property type="term" value="P:polysaccharide catabolic process"/>
    <property type="evidence" value="ECO:0007669"/>
    <property type="project" value="UniProtKB-KW"/>
</dbReference>
<keyword evidence="8" id="KW-0624">Polysaccharide degradation</keyword>
<dbReference type="GO" id="GO:0052861">
    <property type="term" value="F:endo-1,3(4)-beta-glucanase activity"/>
    <property type="evidence" value="ECO:0007669"/>
    <property type="project" value="InterPro"/>
</dbReference>
<evidence type="ECO:0000313" key="13">
    <source>
        <dbReference type="EMBL" id="KAK5174070.1"/>
    </source>
</evidence>
<dbReference type="GO" id="GO:0042973">
    <property type="term" value="F:glucan endo-1,3-beta-D-glucosidase activity"/>
    <property type="evidence" value="ECO:0007669"/>
    <property type="project" value="UniProtKB-EC"/>
</dbReference>
<comment type="caution">
    <text evidence="13">The sequence shown here is derived from an EMBL/GenBank/DDBJ whole genome shotgun (WGS) entry which is preliminary data.</text>
</comment>
<evidence type="ECO:0000256" key="7">
    <source>
        <dbReference type="ARBA" id="ARBA00023316"/>
    </source>
</evidence>
<dbReference type="InterPro" id="IPR040720">
    <property type="entry name" value="GH81_C"/>
</dbReference>
<evidence type="ECO:0000256" key="6">
    <source>
        <dbReference type="ARBA" id="ARBA00023295"/>
    </source>
</evidence>
<accession>A0AAV9PJG2</accession>
<keyword evidence="7" id="KW-0961">Cell wall biogenesis/degradation</keyword>
<feature type="region of interest" description="Disordered" evidence="9">
    <location>
        <begin position="221"/>
        <end position="248"/>
    </location>
</feature>
<dbReference type="InterPro" id="IPR040451">
    <property type="entry name" value="GH81_N"/>
</dbReference>
<dbReference type="Gene3D" id="2.70.98.30">
    <property type="entry name" value="Golgi alpha-mannosidase II, domain 4"/>
    <property type="match status" value="1"/>
</dbReference>
<reference evidence="13 14" key="1">
    <citation type="submission" date="2023-08" db="EMBL/GenBank/DDBJ databases">
        <title>Black Yeasts Isolated from many extreme environments.</title>
        <authorList>
            <person name="Coleine C."/>
            <person name="Stajich J.E."/>
            <person name="Selbmann L."/>
        </authorList>
    </citation>
    <scope>NUCLEOTIDE SEQUENCE [LARGE SCALE GENOMIC DNA]</scope>
    <source>
        <strain evidence="13 14">CCFEE 5935</strain>
    </source>
</reference>
<dbReference type="RefSeq" id="XP_064662739.1">
    <property type="nucleotide sequence ID" value="XM_064798412.1"/>
</dbReference>
<keyword evidence="6 13" id="KW-0326">Glycosidase</keyword>
<dbReference type="Pfam" id="PF03639">
    <property type="entry name" value="Glyco_hydro_81"/>
    <property type="match status" value="1"/>
</dbReference>
<evidence type="ECO:0000256" key="9">
    <source>
        <dbReference type="SAM" id="MobiDB-lite"/>
    </source>
</evidence>
<evidence type="ECO:0000259" key="11">
    <source>
        <dbReference type="Pfam" id="PF03639"/>
    </source>
</evidence>
<feature type="chain" id="PRO_5043485641" description="glucan endo-1,3-beta-D-glucosidase" evidence="10">
    <location>
        <begin position="29"/>
        <end position="1005"/>
    </location>
</feature>
<dbReference type="GeneID" id="89922498"/>
<sequence length="1005" mass="107501">MTTDRRRTLRALHALVLIALSQVPTTSARPHRVIQTTTIRVLDPNCSLEGRPPAPIWPSVPGIEYTFVPRPTSSELYLWNPEAYQIEDGQVQVSAAVSTEVTGVTSLSSTFLSSSEVTRFYTYTPVPRQDTSKPPMSTSTTTIFVTASPISTAVPSSTSTSASAGTTPNVPLPAPLPTSTTSAGAGTSTSTAAPAPVQSYTTSVPEGLLTSLTTSEVQTVTAAPPENTTGAVHTPLETSGNPTKQPFPSLSLNGSTSLSLINTETLSGVGPTAKPHITSISAANIFQPIASDAPPAQIQSRADHPVPRLGIQQQQQRLQTNKFYGNFYLGGQTGATWTHPYSVSWSAGQRQTYSFGLAISHVELSQASFGQKTSSDAGDSAYFANLLGIQSLVLSAIELGNGTTLTTDSLEAFSVNVNLIPAGGTLPAVTFPLCQGMGFVTGSYNSVTPLIESGIGIESVTYAGAVVKGTTFKYRALLSSGVTWLIYVTPRNTGYQENSFTLVSPVSIQGPPGFGGYIQIAKVPTNVTDAEDVYDGSAGVYPTSIDISGSVAGTEGTYTLSWTKEGPAGQPLLMFALPHHLESLASTDGVTDVMLQTTTKGVATAVQADSWTLVEPDLPIGMAFNPWSPTGGDLGTLPLDAIEAINAAGTTELAQDMAAQTNVGSMYYDGKALAKFAAIVYVIHDMAHNVTLALTGLQELQNAFALHVDNMQKFPLVYDTAWGGATSISTYLSGNSGDDFGNTYYNDHHFHYGYFLYAAAVIGYLDPTWLDTGTSKAWVNMLARDYANSVTDDTYFPFSRSFDWYHGHSWAQGVVSSADGKNQESSSEDTMASYGLKMWGKVINDKNMEARGNLMLAVQARSLQHYYLYTDDNTVEPAQFIGNKVSGILFENKIHHTTYFGSNIEYIQGIHMLPLMPFSTLIRTPTFVQQEWDAYGFATYAPTLGSGWEGVLMANLAIIDPETSYAFFSRTEFDYGLLDGGASRTWYLAWSAALRQGSYGSNTKS</sequence>
<protein>
    <recommendedName>
        <fullName evidence="3">glucan endo-1,3-beta-D-glucosidase</fullName>
        <ecNumber evidence="3">3.2.1.39</ecNumber>
    </recommendedName>
</protein>
<dbReference type="EC" id="3.2.1.39" evidence="3"/>
<dbReference type="GO" id="GO:0071555">
    <property type="term" value="P:cell wall organization"/>
    <property type="evidence" value="ECO:0007669"/>
    <property type="project" value="UniProtKB-KW"/>
</dbReference>